<name>A0A238Y5E7_9RHOB</name>
<dbReference type="EMBL" id="FZNN01000014">
    <property type="protein sequence ID" value="SNR66230.1"/>
    <property type="molecule type" value="Genomic_DNA"/>
</dbReference>
<dbReference type="RefSeq" id="WP_089272001.1">
    <property type="nucleotide sequence ID" value="NZ_FZNN01000014.1"/>
</dbReference>
<proteinExistence type="predicted"/>
<dbReference type="Proteomes" id="UP000198417">
    <property type="component" value="Unassembled WGS sequence"/>
</dbReference>
<sequence length="134" mass="14794">MKYAWLLPILLLVACNTGGPGFRGIEPVKKEVDGSRFLLRIKGQLVEAIRTNPEAFPKFETVARKAGIAAHERTGCIPHWIRGDAAVMVIGLSCNGAKPPPKPKRKARFSCDIYDTYAAPARNIRDLGLECYRS</sequence>
<evidence type="ECO:0000313" key="2">
    <source>
        <dbReference type="Proteomes" id="UP000198417"/>
    </source>
</evidence>
<evidence type="ECO:0000313" key="1">
    <source>
        <dbReference type="EMBL" id="SNR66230.1"/>
    </source>
</evidence>
<reference evidence="1 2" key="1">
    <citation type="submission" date="2017-06" db="EMBL/GenBank/DDBJ databases">
        <authorList>
            <person name="Kim H.J."/>
            <person name="Triplett B.A."/>
        </authorList>
    </citation>
    <scope>NUCLEOTIDE SEQUENCE [LARGE SCALE GENOMIC DNA]</scope>
    <source>
        <strain evidence="1 2">DSM 29052</strain>
    </source>
</reference>
<dbReference type="AlphaFoldDB" id="A0A238Y5E7"/>
<dbReference type="PROSITE" id="PS51257">
    <property type="entry name" value="PROKAR_LIPOPROTEIN"/>
    <property type="match status" value="1"/>
</dbReference>
<accession>A0A238Y5E7</accession>
<keyword evidence="2" id="KW-1185">Reference proteome</keyword>
<dbReference type="OrthoDB" id="7864349at2"/>
<organism evidence="1 2">
    <name type="scientific">Puniceibacterium sediminis</name>
    <dbReference type="NCBI Taxonomy" id="1608407"/>
    <lineage>
        <taxon>Bacteria</taxon>
        <taxon>Pseudomonadati</taxon>
        <taxon>Pseudomonadota</taxon>
        <taxon>Alphaproteobacteria</taxon>
        <taxon>Rhodobacterales</taxon>
        <taxon>Paracoccaceae</taxon>
        <taxon>Puniceibacterium</taxon>
    </lineage>
</organism>
<gene>
    <name evidence="1" type="ORF">SAMN06265370_114129</name>
</gene>
<evidence type="ECO:0008006" key="3">
    <source>
        <dbReference type="Google" id="ProtNLM"/>
    </source>
</evidence>
<protein>
    <recommendedName>
        <fullName evidence="3">Lipoprotein</fullName>
    </recommendedName>
</protein>